<dbReference type="SMART" id="SM00877">
    <property type="entry name" value="BMC"/>
    <property type="match status" value="2"/>
</dbReference>
<comment type="similarity">
    <text evidence="3">Belongs to the bacterial microcompartments protein family.</text>
</comment>
<reference evidence="5 6" key="1">
    <citation type="submission" date="2010-12" db="EMBL/GenBank/DDBJ databases">
        <authorList>
            <person name="Muzny D."/>
            <person name="Qin X."/>
            <person name="Deng J."/>
            <person name="Jiang H."/>
            <person name="Liu Y."/>
            <person name="Qu J."/>
            <person name="Song X.-Z."/>
            <person name="Zhang L."/>
            <person name="Thornton R."/>
            <person name="Coyle M."/>
            <person name="Francisco L."/>
            <person name="Jackson L."/>
            <person name="Javaid M."/>
            <person name="Korchina V."/>
            <person name="Kovar C."/>
            <person name="Mata R."/>
            <person name="Mathew T."/>
            <person name="Ngo R."/>
            <person name="Nguyen L."/>
            <person name="Nguyen N."/>
            <person name="Okwuonu G."/>
            <person name="Ongeri F."/>
            <person name="Pham C."/>
            <person name="Simmons D."/>
            <person name="Wilczek-Boney K."/>
            <person name="Hale W."/>
            <person name="Jakkamsetti A."/>
            <person name="Pham P."/>
            <person name="Ruth R."/>
            <person name="San Lucas F."/>
            <person name="Warren J."/>
            <person name="Zhang J."/>
            <person name="Zhao Z."/>
            <person name="Zhou C."/>
            <person name="Zhu D."/>
            <person name="Lee S."/>
            <person name="Bess C."/>
            <person name="Blankenburg K."/>
            <person name="Forbes L."/>
            <person name="Fu Q."/>
            <person name="Gubbala S."/>
            <person name="Hirani K."/>
            <person name="Jayaseelan J.C."/>
            <person name="Lara F."/>
            <person name="Munidasa M."/>
            <person name="Palculict T."/>
            <person name="Patil S."/>
            <person name="Pu L.-L."/>
            <person name="Saada N."/>
            <person name="Tang L."/>
            <person name="Weissenberger G."/>
            <person name="Zhu Y."/>
            <person name="Hemphill L."/>
            <person name="Shang Y."/>
            <person name="Youmans B."/>
            <person name="Ayvaz T."/>
            <person name="Ross M."/>
            <person name="Santibanez J."/>
            <person name="Aqrawi P."/>
            <person name="Gross S."/>
            <person name="Joshi V."/>
            <person name="Fowler G."/>
            <person name="Nazareth L."/>
            <person name="Reid J."/>
            <person name="Worley K."/>
            <person name="Petrosino J."/>
            <person name="Highlander S."/>
            <person name="Gibbs R."/>
        </authorList>
    </citation>
    <scope>NUCLEOTIDE SEQUENCE [LARGE SCALE GENOMIC DNA]</scope>
    <source>
        <strain evidence="5 6">ATCC 23263</strain>
    </source>
</reference>
<dbReference type="InterPro" id="IPR037233">
    <property type="entry name" value="CcmK-like_sf"/>
</dbReference>
<dbReference type="InterPro" id="IPR050575">
    <property type="entry name" value="BMC_shell"/>
</dbReference>
<name>E6MIZ0_9FIRM</name>
<comment type="subcellular location">
    <subcellularLocation>
        <location evidence="1">Bacterial microcompartment</location>
    </subcellularLocation>
</comment>
<accession>E6MIZ0</accession>
<keyword evidence="2" id="KW-1283">Bacterial microcompartment</keyword>
<dbReference type="InterPro" id="IPR044872">
    <property type="entry name" value="CcmK/CsoS1_BMC"/>
</dbReference>
<feature type="domain" description="BMC" evidence="4">
    <location>
        <begin position="4"/>
        <end position="86"/>
    </location>
</feature>
<dbReference type="GO" id="GO:0031469">
    <property type="term" value="C:bacterial microcompartment"/>
    <property type="evidence" value="ECO:0007669"/>
    <property type="project" value="UniProtKB-SubCell"/>
</dbReference>
<protein>
    <submittedName>
        <fullName evidence="5">BMC domain protein</fullName>
    </submittedName>
</protein>
<evidence type="ECO:0000313" key="6">
    <source>
        <dbReference type="Proteomes" id="UP000004754"/>
    </source>
</evidence>
<dbReference type="EMBL" id="AEQN01000025">
    <property type="protein sequence ID" value="EFV00942.1"/>
    <property type="molecule type" value="Genomic_DNA"/>
</dbReference>
<feature type="domain" description="BMC" evidence="4">
    <location>
        <begin position="96"/>
        <end position="182"/>
    </location>
</feature>
<keyword evidence="6" id="KW-1185">Reference proteome</keyword>
<dbReference type="Pfam" id="PF00936">
    <property type="entry name" value="BMC"/>
    <property type="match status" value="2"/>
</dbReference>
<dbReference type="OrthoDB" id="9791973at2"/>
<evidence type="ECO:0000256" key="1">
    <source>
        <dbReference type="ARBA" id="ARBA00024322"/>
    </source>
</evidence>
<dbReference type="InterPro" id="IPR000249">
    <property type="entry name" value="BMC_dom"/>
</dbReference>
<evidence type="ECO:0000256" key="3">
    <source>
        <dbReference type="PROSITE-ProRule" id="PRU01278"/>
    </source>
</evidence>
<dbReference type="PROSITE" id="PS51930">
    <property type="entry name" value="BMC_2"/>
    <property type="match status" value="2"/>
</dbReference>
<gene>
    <name evidence="5" type="ORF">HMP0721_1975</name>
</gene>
<dbReference type="CDD" id="cd07054">
    <property type="entry name" value="BMC_PduT_repeat2"/>
    <property type="match status" value="1"/>
</dbReference>
<organism evidence="5 6">
    <name type="scientific">Pseudoramibacter alactolyticus ATCC 23263</name>
    <dbReference type="NCBI Taxonomy" id="887929"/>
    <lineage>
        <taxon>Bacteria</taxon>
        <taxon>Bacillati</taxon>
        <taxon>Bacillota</taxon>
        <taxon>Clostridia</taxon>
        <taxon>Eubacteriales</taxon>
        <taxon>Eubacteriaceae</taxon>
        <taxon>Pseudoramibacter</taxon>
    </lineage>
</organism>
<comment type="caution">
    <text evidence="5">The sequence shown here is derived from an EMBL/GenBank/DDBJ whole genome shotgun (WGS) entry which is preliminary data.</text>
</comment>
<dbReference type="PIRSF" id="PIRSF034834">
    <property type="entry name" value="PduT"/>
    <property type="match status" value="1"/>
</dbReference>
<dbReference type="PANTHER" id="PTHR33941:SF11">
    <property type="entry name" value="BACTERIAL MICROCOMPARTMENT SHELL PROTEIN PDUJ"/>
    <property type="match status" value="1"/>
</dbReference>
<dbReference type="RefSeq" id="WP_006599397.1">
    <property type="nucleotide sequence ID" value="NZ_GL622359.1"/>
</dbReference>
<evidence type="ECO:0000313" key="5">
    <source>
        <dbReference type="EMBL" id="EFV00942.1"/>
    </source>
</evidence>
<dbReference type="AlphaFoldDB" id="E6MIZ0"/>
<dbReference type="PANTHER" id="PTHR33941">
    <property type="entry name" value="PROPANEDIOL UTILIZATION PROTEIN PDUA"/>
    <property type="match status" value="1"/>
</dbReference>
<dbReference type="Proteomes" id="UP000004754">
    <property type="component" value="Unassembled WGS sequence"/>
</dbReference>
<dbReference type="InterPro" id="IPR011238">
    <property type="entry name" value="Micro_shell_prot_PduT"/>
</dbReference>
<dbReference type="eggNOG" id="COG4577">
    <property type="taxonomic scope" value="Bacteria"/>
</dbReference>
<proteinExistence type="inferred from homology"/>
<sequence length="182" mass="19089">MKNAIGFIEYKSIPIGIESTDQMLKSGSVELVTATPICPGKYITIISGDVGAVRSSVKNGEVVGGIFVVESHVIPNIHPAVFPALMANTEVDEVQSIGIIETINAISAIVVADTAVKAANIHLVDVRMARGLGGKAFVILTGEVSPVKQAVKAAENAMREYGVITSTSVIASPHEDVRKLIL</sequence>
<dbReference type="SUPFAM" id="SSF143414">
    <property type="entry name" value="CcmK-like"/>
    <property type="match status" value="2"/>
</dbReference>
<evidence type="ECO:0000256" key="2">
    <source>
        <dbReference type="ARBA" id="ARBA00024446"/>
    </source>
</evidence>
<dbReference type="Gene3D" id="3.30.70.1710">
    <property type="match status" value="2"/>
</dbReference>
<dbReference type="STRING" id="887929.HMP0721_1975"/>
<dbReference type="CDD" id="cd07053">
    <property type="entry name" value="BMC_PduT_repeat1"/>
    <property type="match status" value="1"/>
</dbReference>
<dbReference type="HOGENOM" id="CLU_115793_0_0_9"/>
<evidence type="ECO:0000259" key="4">
    <source>
        <dbReference type="PROSITE" id="PS51930"/>
    </source>
</evidence>